<evidence type="ECO:0000259" key="9">
    <source>
        <dbReference type="PROSITE" id="PS50157"/>
    </source>
</evidence>
<evidence type="ECO:0000256" key="6">
    <source>
        <dbReference type="ARBA" id="ARBA00023242"/>
    </source>
</evidence>
<dbReference type="GO" id="GO:0000981">
    <property type="term" value="F:DNA-binding transcription factor activity, RNA polymerase II-specific"/>
    <property type="evidence" value="ECO:0007669"/>
    <property type="project" value="TreeGrafter"/>
</dbReference>
<reference evidence="10" key="1">
    <citation type="journal article" date="2023" name="DNA Res.">
        <title>Chromosome-level genome assembly of Phrynocephalus forsythii using third-generation DNA sequencing and Hi-C analysis.</title>
        <authorList>
            <person name="Qi Y."/>
            <person name="Zhao W."/>
            <person name="Zhao Y."/>
            <person name="Niu C."/>
            <person name="Cao S."/>
            <person name="Zhang Y."/>
        </authorList>
    </citation>
    <scope>NUCLEOTIDE SEQUENCE</scope>
    <source>
        <tissue evidence="10">Muscle</tissue>
    </source>
</reference>
<dbReference type="GO" id="GO:0000977">
    <property type="term" value="F:RNA polymerase II transcription regulatory region sequence-specific DNA binding"/>
    <property type="evidence" value="ECO:0007669"/>
    <property type="project" value="TreeGrafter"/>
</dbReference>
<evidence type="ECO:0000313" key="10">
    <source>
        <dbReference type="EMBL" id="KAJ7313843.1"/>
    </source>
</evidence>
<feature type="domain" description="C2H2-type" evidence="9">
    <location>
        <begin position="288"/>
        <end position="315"/>
    </location>
</feature>
<protein>
    <recommendedName>
        <fullName evidence="9">C2H2-type domain-containing protein</fullName>
    </recommendedName>
</protein>
<keyword evidence="5" id="KW-0862">Zinc</keyword>
<dbReference type="PANTHER" id="PTHR24381:SF393">
    <property type="entry name" value="CHROMATIN-LINKED ADAPTOR FOR MSL PROTEINS, ISOFORM B"/>
    <property type="match status" value="1"/>
</dbReference>
<dbReference type="PROSITE" id="PS50157">
    <property type="entry name" value="ZINC_FINGER_C2H2_2"/>
    <property type="match status" value="4"/>
</dbReference>
<organism evidence="10 11">
    <name type="scientific">Phrynocephalus forsythii</name>
    <dbReference type="NCBI Taxonomy" id="171643"/>
    <lineage>
        <taxon>Eukaryota</taxon>
        <taxon>Metazoa</taxon>
        <taxon>Chordata</taxon>
        <taxon>Craniata</taxon>
        <taxon>Vertebrata</taxon>
        <taxon>Euteleostomi</taxon>
        <taxon>Lepidosauria</taxon>
        <taxon>Squamata</taxon>
        <taxon>Bifurcata</taxon>
        <taxon>Unidentata</taxon>
        <taxon>Episquamata</taxon>
        <taxon>Toxicofera</taxon>
        <taxon>Iguania</taxon>
        <taxon>Acrodonta</taxon>
        <taxon>Agamidae</taxon>
        <taxon>Agaminae</taxon>
        <taxon>Phrynocephalus</taxon>
    </lineage>
</organism>
<keyword evidence="3" id="KW-0677">Repeat</keyword>
<feature type="domain" description="C2H2-type" evidence="9">
    <location>
        <begin position="445"/>
        <end position="472"/>
    </location>
</feature>
<dbReference type="PANTHER" id="PTHR24381">
    <property type="entry name" value="ZINC FINGER PROTEIN"/>
    <property type="match status" value="1"/>
</dbReference>
<dbReference type="Gene3D" id="3.30.160.60">
    <property type="entry name" value="Classic Zinc Finger"/>
    <property type="match status" value="2"/>
</dbReference>
<evidence type="ECO:0000256" key="1">
    <source>
        <dbReference type="ARBA" id="ARBA00004123"/>
    </source>
</evidence>
<dbReference type="AlphaFoldDB" id="A0A9Q1AVP9"/>
<keyword evidence="11" id="KW-1185">Reference proteome</keyword>
<evidence type="ECO:0000256" key="7">
    <source>
        <dbReference type="PROSITE-ProRule" id="PRU00042"/>
    </source>
</evidence>
<feature type="domain" description="C2H2-type" evidence="9">
    <location>
        <begin position="207"/>
        <end position="228"/>
    </location>
</feature>
<name>A0A9Q1AVP9_9SAUR</name>
<evidence type="ECO:0000256" key="5">
    <source>
        <dbReference type="ARBA" id="ARBA00022833"/>
    </source>
</evidence>
<feature type="compositionally biased region" description="Polar residues" evidence="8">
    <location>
        <begin position="189"/>
        <end position="200"/>
    </location>
</feature>
<feature type="region of interest" description="Disordered" evidence="8">
    <location>
        <begin position="141"/>
        <end position="200"/>
    </location>
</feature>
<comment type="caution">
    <text evidence="10">The sequence shown here is derived from an EMBL/GenBank/DDBJ whole genome shotgun (WGS) entry which is preliminary data.</text>
</comment>
<keyword evidence="4 7" id="KW-0863">Zinc-finger</keyword>
<comment type="subcellular location">
    <subcellularLocation>
        <location evidence="1">Nucleus</location>
    </subcellularLocation>
</comment>
<evidence type="ECO:0000256" key="8">
    <source>
        <dbReference type="SAM" id="MobiDB-lite"/>
    </source>
</evidence>
<evidence type="ECO:0000256" key="3">
    <source>
        <dbReference type="ARBA" id="ARBA00022737"/>
    </source>
</evidence>
<dbReference type="PROSITE" id="PS00028">
    <property type="entry name" value="ZINC_FINGER_C2H2_1"/>
    <property type="match status" value="3"/>
</dbReference>
<dbReference type="InterPro" id="IPR036236">
    <property type="entry name" value="Znf_C2H2_sf"/>
</dbReference>
<keyword evidence="6" id="KW-0539">Nucleus</keyword>
<dbReference type="Pfam" id="PF00096">
    <property type="entry name" value="zf-C2H2"/>
    <property type="match status" value="1"/>
</dbReference>
<evidence type="ECO:0000256" key="2">
    <source>
        <dbReference type="ARBA" id="ARBA00022723"/>
    </source>
</evidence>
<dbReference type="SMART" id="SM00355">
    <property type="entry name" value="ZnF_C2H2"/>
    <property type="match status" value="4"/>
</dbReference>
<dbReference type="InterPro" id="IPR013087">
    <property type="entry name" value="Znf_C2H2_type"/>
</dbReference>
<proteinExistence type="predicted"/>
<keyword evidence="2" id="KW-0479">Metal-binding</keyword>
<evidence type="ECO:0000313" key="11">
    <source>
        <dbReference type="Proteomes" id="UP001142489"/>
    </source>
</evidence>
<evidence type="ECO:0000256" key="4">
    <source>
        <dbReference type="ARBA" id="ARBA00022771"/>
    </source>
</evidence>
<gene>
    <name evidence="10" type="ORF">JRQ81_005590</name>
</gene>
<sequence>MELLSFEAKPYQRGVQDAPRARCTRLDLALQQGQIPSQDWPGLQLGPTSWIERGQIWSLELQPYDATTPPVSDLEGSAEGAEHLKAQRRSEEGEGIPLAQRQTQETFTTLKPRVDQNSATKRWYACDRCDKEFQWLSHLNQHKNSHPGRNAPRQSRRWGQNQAAVSSPDLLAPVSGPRQNLLAGGNKRAPQNSGKGSNQAKRTKRLLICTWCGRDFRWPSHLARHYRIKCYINKIRRRRKLPKEGSQGSVAPEAAPVEATKITADAGETGQHKSAPTTDQAPSVSSLCICEQCGQGFQWLSDLAQHQRTHSRRKTVRPNVCQLESCCPRATVPTVQHGEKGIAKSCKMPSQTSKRAPCTKDLHLYDQRREDIERPSACAHHCQNMCSAGKAIRSNQDQVGEDKLSLEKPASLPQKVKTVFVDASETLGQKSELTTDPITHSKDLLLCELCGKGFRYLSLLARHQQGHYGKEQASQHQYHSNAVSPDPWKRSPYTLASGGSVCKFAPSVQPKVPVGVGPKHLL</sequence>
<dbReference type="Proteomes" id="UP001142489">
    <property type="component" value="Unassembled WGS sequence"/>
</dbReference>
<feature type="domain" description="C2H2-type" evidence="9">
    <location>
        <begin position="124"/>
        <end position="151"/>
    </location>
</feature>
<dbReference type="OrthoDB" id="6359816at2759"/>
<dbReference type="GO" id="GO:0008270">
    <property type="term" value="F:zinc ion binding"/>
    <property type="evidence" value="ECO:0007669"/>
    <property type="project" value="UniProtKB-KW"/>
</dbReference>
<dbReference type="EMBL" id="JAPFRF010000012">
    <property type="protein sequence ID" value="KAJ7313843.1"/>
    <property type="molecule type" value="Genomic_DNA"/>
</dbReference>
<dbReference type="SUPFAM" id="SSF57667">
    <property type="entry name" value="beta-beta-alpha zinc fingers"/>
    <property type="match status" value="3"/>
</dbReference>
<accession>A0A9Q1AVP9</accession>
<dbReference type="GO" id="GO:0005634">
    <property type="term" value="C:nucleus"/>
    <property type="evidence" value="ECO:0007669"/>
    <property type="project" value="UniProtKB-SubCell"/>
</dbReference>